<gene>
    <name evidence="2" type="ORF">ETD96_16975</name>
</gene>
<keyword evidence="3" id="KW-1185">Reference proteome</keyword>
<sequence length="156" mass="15934">MSSDPRSALQPGAQGSAPSGPWVDQDVQQVRPYVVADVRAVSRYEMRLDTVLTTATTTTAATGVAATRTGQTDALLPEAARAIGLCEAGGCSVAEIAATIRQPVLVAMTLLEELLDAGALVIAPPAAPHGSGTGRPSPHLLQALLEGLEAHDFAVA</sequence>
<organism evidence="2 3">
    <name type="scientific">Actinomadura geliboluensis</name>
    <dbReference type="NCBI Taxonomy" id="882440"/>
    <lineage>
        <taxon>Bacteria</taxon>
        <taxon>Bacillati</taxon>
        <taxon>Actinomycetota</taxon>
        <taxon>Actinomycetes</taxon>
        <taxon>Streptosporangiales</taxon>
        <taxon>Thermomonosporaceae</taxon>
        <taxon>Actinomadura</taxon>
    </lineage>
</organism>
<dbReference type="AlphaFoldDB" id="A0A5S4HGS5"/>
<reference evidence="2 3" key="1">
    <citation type="submission" date="2019-05" db="EMBL/GenBank/DDBJ databases">
        <title>Draft genome sequence of Actinomadura geliboluensis A8036.</title>
        <authorList>
            <person name="Saricaoglu S."/>
            <person name="Isik K."/>
        </authorList>
    </citation>
    <scope>NUCLEOTIDE SEQUENCE [LARGE SCALE GENOMIC DNA]</scope>
    <source>
        <strain evidence="2 3">A8036</strain>
    </source>
</reference>
<protein>
    <submittedName>
        <fullName evidence="2">DUF742 domain-containing protein</fullName>
    </submittedName>
</protein>
<evidence type="ECO:0000313" key="2">
    <source>
        <dbReference type="EMBL" id="TMR38180.1"/>
    </source>
</evidence>
<proteinExistence type="predicted"/>
<dbReference type="Pfam" id="PF05331">
    <property type="entry name" value="DUF742"/>
    <property type="match status" value="1"/>
</dbReference>
<dbReference type="InterPro" id="IPR007995">
    <property type="entry name" value="DUF742"/>
</dbReference>
<dbReference type="PANTHER" id="PTHR36221:SF1">
    <property type="entry name" value="DUF742 DOMAIN-CONTAINING PROTEIN"/>
    <property type="match status" value="1"/>
</dbReference>
<evidence type="ECO:0000313" key="3">
    <source>
        <dbReference type="Proteomes" id="UP000305238"/>
    </source>
</evidence>
<dbReference type="OrthoDB" id="4274007at2"/>
<evidence type="ECO:0000256" key="1">
    <source>
        <dbReference type="SAM" id="MobiDB-lite"/>
    </source>
</evidence>
<dbReference type="EMBL" id="VCKZ01000110">
    <property type="protein sequence ID" value="TMR38180.1"/>
    <property type="molecule type" value="Genomic_DNA"/>
</dbReference>
<feature type="region of interest" description="Disordered" evidence="1">
    <location>
        <begin position="1"/>
        <end position="23"/>
    </location>
</feature>
<dbReference type="RefSeq" id="WP_138637436.1">
    <property type="nucleotide sequence ID" value="NZ_JASWDG010000063.1"/>
</dbReference>
<comment type="caution">
    <text evidence="2">The sequence shown here is derived from an EMBL/GenBank/DDBJ whole genome shotgun (WGS) entry which is preliminary data.</text>
</comment>
<dbReference type="PANTHER" id="PTHR36221">
    <property type="entry name" value="DUF742 DOMAIN-CONTAINING PROTEIN"/>
    <property type="match status" value="1"/>
</dbReference>
<dbReference type="Proteomes" id="UP000305238">
    <property type="component" value="Unassembled WGS sequence"/>
</dbReference>
<accession>A0A5S4HGS5</accession>
<name>A0A5S4HGS5_9ACTN</name>